<sequence length="182" mass="20360">MSPSLQAFYRLWHCPGQVMDPAWWAHTGLDRWRFTYERYPLTRPDLDRLLRQQLALEGKPPVLTPLADELLQEGRRETLLLALGLWAMQGGALLLLRPYRESLAKRLDGLSLGQLQALLPSGPLPELDPEALPETAMGLGAAWLTHTQDPALRACRLLLAPGGQPPPGECPIPVLQKLVRWL</sequence>
<name>A0A0S2SM28_9GAMM</name>
<evidence type="ECO:0000313" key="1">
    <source>
        <dbReference type="EMBL" id="ALP42793.1"/>
    </source>
</evidence>
<dbReference type="AlphaFoldDB" id="A0A0S2SM28"/>
<protein>
    <recommendedName>
        <fullName evidence="3">Type III secretion protein</fullName>
    </recommendedName>
</protein>
<dbReference type="Proteomes" id="UP000058114">
    <property type="component" value="Chromosome"/>
</dbReference>
<reference evidence="1 2" key="2">
    <citation type="journal article" date="2016" name="Genome Announc.">
        <title>Complete Genome Sequence of the Highly Virulent Aeromonas schubertii Strain WL1483, Isolated from Diseased Snakehead Fish (Channa argus) in China.</title>
        <authorList>
            <person name="Liu L."/>
            <person name="Li N."/>
            <person name="Zhang D."/>
            <person name="Fu X."/>
            <person name="Shi C."/>
            <person name="Lin Q."/>
            <person name="Hao G."/>
        </authorList>
    </citation>
    <scope>NUCLEOTIDE SEQUENCE [LARGE SCALE GENOMIC DNA]</scope>
    <source>
        <strain evidence="1 2">WL1483</strain>
    </source>
</reference>
<dbReference type="KEGG" id="asr:WL1483_3374"/>
<accession>A0A0S2SM28</accession>
<gene>
    <name evidence="1" type="ORF">WL1483_3374</name>
</gene>
<reference evidence="2" key="1">
    <citation type="submission" date="2015-10" db="EMBL/GenBank/DDBJ databases">
        <title>Complete Genome Sequence of Aeromonas schubertii strain WL1483.</title>
        <authorList>
            <person name="Liu L."/>
        </authorList>
    </citation>
    <scope>NUCLEOTIDE SEQUENCE [LARGE SCALE GENOMIC DNA]</scope>
    <source>
        <strain evidence="2">WL1483</strain>
    </source>
</reference>
<dbReference type="RefSeq" id="WP_060584928.1">
    <property type="nucleotide sequence ID" value="NZ_CP013067.1"/>
</dbReference>
<dbReference type="InterPro" id="IPR025292">
    <property type="entry name" value="T3SS_LEE_assoc"/>
</dbReference>
<evidence type="ECO:0008006" key="3">
    <source>
        <dbReference type="Google" id="ProtNLM"/>
    </source>
</evidence>
<dbReference type="EMBL" id="CP013067">
    <property type="protein sequence ID" value="ALP42793.1"/>
    <property type="molecule type" value="Genomic_DNA"/>
</dbReference>
<proteinExistence type="predicted"/>
<organism evidence="1 2">
    <name type="scientific">Aeromonas schubertii</name>
    <dbReference type="NCBI Taxonomy" id="652"/>
    <lineage>
        <taxon>Bacteria</taxon>
        <taxon>Pseudomonadati</taxon>
        <taxon>Pseudomonadota</taxon>
        <taxon>Gammaproteobacteria</taxon>
        <taxon>Aeromonadales</taxon>
        <taxon>Aeromonadaceae</taxon>
        <taxon>Aeromonas</taxon>
    </lineage>
</organism>
<evidence type="ECO:0000313" key="2">
    <source>
        <dbReference type="Proteomes" id="UP000058114"/>
    </source>
</evidence>
<dbReference type="PATRIC" id="fig|652.5.peg.1371"/>
<dbReference type="Pfam" id="PF13327">
    <property type="entry name" value="T3SS_LEE_assoc"/>
    <property type="match status" value="1"/>
</dbReference>